<evidence type="ECO:0000313" key="3">
    <source>
        <dbReference type="Proteomes" id="UP001498398"/>
    </source>
</evidence>
<evidence type="ECO:0000256" key="1">
    <source>
        <dbReference type="SAM" id="MobiDB-lite"/>
    </source>
</evidence>
<evidence type="ECO:0000313" key="2">
    <source>
        <dbReference type="EMBL" id="KAK7440833.1"/>
    </source>
</evidence>
<reference evidence="2 3" key="1">
    <citation type="submission" date="2024-01" db="EMBL/GenBank/DDBJ databases">
        <title>A draft genome for the cacao thread blight pathogen Marasmiellus scandens.</title>
        <authorList>
            <person name="Baruah I.K."/>
            <person name="Leung J."/>
            <person name="Bukari Y."/>
            <person name="Amoako-Attah I."/>
            <person name="Meinhardt L.W."/>
            <person name="Bailey B.A."/>
            <person name="Cohen S.P."/>
        </authorList>
    </citation>
    <scope>NUCLEOTIDE SEQUENCE [LARGE SCALE GENOMIC DNA]</scope>
    <source>
        <strain evidence="2 3">GH-19</strain>
    </source>
</reference>
<sequence length="222" mass="24449">MEDRLGKVIQTSIARQSGKSSFDVETLLLHNSLEGFQVAKIYIESPNGYSCTGSWTQEKCRRISEALTFLTGEDDPGIPNWSQLGDEALLAVTSALLSGHKGDVHVSCPNASLAVASAAYLIAVALEEIDKRQRLNWQNDPDCEAAIEGFWSLIDAFSVNKPQEWLAFWEKVTTYSMPLYLKAVKPSLTKELLDRIASVKPSVSNDSDSDLDSLFDDESNAD</sequence>
<dbReference type="Proteomes" id="UP001498398">
    <property type="component" value="Unassembled WGS sequence"/>
</dbReference>
<proteinExistence type="predicted"/>
<dbReference type="EMBL" id="JBANRG010000066">
    <property type="protein sequence ID" value="KAK7440833.1"/>
    <property type="molecule type" value="Genomic_DNA"/>
</dbReference>
<name>A0ABR1IX42_9AGAR</name>
<gene>
    <name evidence="2" type="ORF">VKT23_016911</name>
</gene>
<organism evidence="2 3">
    <name type="scientific">Marasmiellus scandens</name>
    <dbReference type="NCBI Taxonomy" id="2682957"/>
    <lineage>
        <taxon>Eukaryota</taxon>
        <taxon>Fungi</taxon>
        <taxon>Dikarya</taxon>
        <taxon>Basidiomycota</taxon>
        <taxon>Agaricomycotina</taxon>
        <taxon>Agaricomycetes</taxon>
        <taxon>Agaricomycetidae</taxon>
        <taxon>Agaricales</taxon>
        <taxon>Marasmiineae</taxon>
        <taxon>Omphalotaceae</taxon>
        <taxon>Marasmiellus</taxon>
    </lineage>
</organism>
<feature type="compositionally biased region" description="Acidic residues" evidence="1">
    <location>
        <begin position="207"/>
        <end position="222"/>
    </location>
</feature>
<comment type="caution">
    <text evidence="2">The sequence shown here is derived from an EMBL/GenBank/DDBJ whole genome shotgun (WGS) entry which is preliminary data.</text>
</comment>
<feature type="region of interest" description="Disordered" evidence="1">
    <location>
        <begin position="201"/>
        <end position="222"/>
    </location>
</feature>
<keyword evidence="3" id="KW-1185">Reference proteome</keyword>
<accession>A0ABR1IX42</accession>
<protein>
    <submittedName>
        <fullName evidence="2">Uncharacterized protein</fullName>
    </submittedName>
</protein>